<dbReference type="PRINTS" id="PR00696">
    <property type="entry name" value="RSOLVASERUVC"/>
</dbReference>
<evidence type="ECO:0000313" key="12">
    <source>
        <dbReference type="EMBL" id="MBL4951123.1"/>
    </source>
</evidence>
<reference evidence="12 13" key="1">
    <citation type="submission" date="2021-01" db="EMBL/GenBank/DDBJ databases">
        <title>Genome public.</title>
        <authorList>
            <person name="Liu C."/>
            <person name="Sun Q."/>
        </authorList>
    </citation>
    <scope>NUCLEOTIDE SEQUENCE [LARGE SCALE GENOMIC DNA]</scope>
    <source>
        <strain evidence="12 13">YIM B02564</strain>
    </source>
</reference>
<keyword evidence="8" id="KW-0460">Magnesium</keyword>
<dbReference type="InterPro" id="IPR012337">
    <property type="entry name" value="RNaseH-like_sf"/>
</dbReference>
<keyword evidence="9" id="KW-0238">DNA-binding</keyword>
<evidence type="ECO:0000256" key="10">
    <source>
        <dbReference type="ARBA" id="ARBA00023172"/>
    </source>
</evidence>
<keyword evidence="3" id="KW-0540">Nuclease</keyword>
<dbReference type="InterPro" id="IPR002176">
    <property type="entry name" value="X-over_junc_endoDNase_RuvC"/>
</dbReference>
<dbReference type="PANTHER" id="PTHR30194:SF3">
    <property type="entry name" value="CROSSOVER JUNCTION ENDODEOXYRIBONUCLEASE RUVC"/>
    <property type="match status" value="1"/>
</dbReference>
<evidence type="ECO:0000256" key="3">
    <source>
        <dbReference type="ARBA" id="ARBA00022722"/>
    </source>
</evidence>
<evidence type="ECO:0000256" key="1">
    <source>
        <dbReference type="ARBA" id="ARBA00009518"/>
    </source>
</evidence>
<name>A0ABS1TIW8_9BACI</name>
<protein>
    <submittedName>
        <fullName evidence="12">Crossover junction endodeoxyribonuclease RuvC</fullName>
    </submittedName>
</protein>
<sequence length="166" mass="19354">MSYLWGLDLSLSNTGIAIIDLNTYNPILVDSVKTKQNKKLNERDDHKERIKLITDRFDELNNTYPASIVAIEAPFVQHNKSTKAIMKVHGVTQRWFYHVPQYYYAPTTIKATIIYGQAKKEFVKEKLKLVYPYIECKNNDESDALAIAITYLIKNKLIKWDKKLKQ</sequence>
<evidence type="ECO:0000256" key="8">
    <source>
        <dbReference type="ARBA" id="ARBA00022842"/>
    </source>
</evidence>
<evidence type="ECO:0000256" key="2">
    <source>
        <dbReference type="ARBA" id="ARBA00022490"/>
    </source>
</evidence>
<proteinExistence type="inferred from homology"/>
<dbReference type="SUPFAM" id="SSF53098">
    <property type="entry name" value="Ribonuclease H-like"/>
    <property type="match status" value="1"/>
</dbReference>
<organism evidence="12 13">
    <name type="scientific">Neobacillus paridis</name>
    <dbReference type="NCBI Taxonomy" id="2803862"/>
    <lineage>
        <taxon>Bacteria</taxon>
        <taxon>Bacillati</taxon>
        <taxon>Bacillota</taxon>
        <taxon>Bacilli</taxon>
        <taxon>Bacillales</taxon>
        <taxon>Bacillaceae</taxon>
        <taxon>Neobacillus</taxon>
    </lineage>
</organism>
<evidence type="ECO:0000256" key="11">
    <source>
        <dbReference type="ARBA" id="ARBA00023204"/>
    </source>
</evidence>
<keyword evidence="5" id="KW-0255">Endonuclease</keyword>
<dbReference type="PANTHER" id="PTHR30194">
    <property type="entry name" value="CROSSOVER JUNCTION ENDODEOXYRIBONUCLEASE RUVC"/>
    <property type="match status" value="1"/>
</dbReference>
<accession>A0ABS1TIW8</accession>
<dbReference type="Pfam" id="PF02075">
    <property type="entry name" value="RuvC"/>
    <property type="match status" value="1"/>
</dbReference>
<comment type="similarity">
    <text evidence="1">Belongs to the RuvC family.</text>
</comment>
<keyword evidence="10" id="KW-0233">DNA recombination</keyword>
<keyword evidence="2" id="KW-0963">Cytoplasm</keyword>
<evidence type="ECO:0000256" key="4">
    <source>
        <dbReference type="ARBA" id="ARBA00022723"/>
    </source>
</evidence>
<evidence type="ECO:0000256" key="5">
    <source>
        <dbReference type="ARBA" id="ARBA00022759"/>
    </source>
</evidence>
<evidence type="ECO:0000313" key="13">
    <source>
        <dbReference type="Proteomes" id="UP000623967"/>
    </source>
</evidence>
<dbReference type="InterPro" id="IPR036397">
    <property type="entry name" value="RNaseH_sf"/>
</dbReference>
<evidence type="ECO:0000256" key="9">
    <source>
        <dbReference type="ARBA" id="ARBA00023125"/>
    </source>
</evidence>
<evidence type="ECO:0000256" key="7">
    <source>
        <dbReference type="ARBA" id="ARBA00022801"/>
    </source>
</evidence>
<keyword evidence="11" id="KW-0234">DNA repair</keyword>
<dbReference type="Proteomes" id="UP000623967">
    <property type="component" value="Unassembled WGS sequence"/>
</dbReference>
<gene>
    <name evidence="12" type="ORF">JK635_02560</name>
</gene>
<keyword evidence="7" id="KW-0378">Hydrolase</keyword>
<keyword evidence="6" id="KW-0227">DNA damage</keyword>
<dbReference type="Gene3D" id="3.30.420.10">
    <property type="entry name" value="Ribonuclease H-like superfamily/Ribonuclease H"/>
    <property type="match status" value="1"/>
</dbReference>
<keyword evidence="4" id="KW-0479">Metal-binding</keyword>
<dbReference type="RefSeq" id="WP_202652120.1">
    <property type="nucleotide sequence ID" value="NZ_JAESWB010000025.1"/>
</dbReference>
<comment type="caution">
    <text evidence="12">The sequence shown here is derived from an EMBL/GenBank/DDBJ whole genome shotgun (WGS) entry which is preliminary data.</text>
</comment>
<dbReference type="EMBL" id="JAESWB010000025">
    <property type="protein sequence ID" value="MBL4951123.1"/>
    <property type="molecule type" value="Genomic_DNA"/>
</dbReference>
<keyword evidence="13" id="KW-1185">Reference proteome</keyword>
<evidence type="ECO:0000256" key="6">
    <source>
        <dbReference type="ARBA" id="ARBA00022763"/>
    </source>
</evidence>